<feature type="compositionally biased region" description="Polar residues" evidence="11">
    <location>
        <begin position="271"/>
        <end position="296"/>
    </location>
</feature>
<dbReference type="AlphaFoldDB" id="A0A1X2J344"/>
<evidence type="ECO:0000313" key="13">
    <source>
        <dbReference type="EMBL" id="ORZ25654.1"/>
    </source>
</evidence>
<comment type="function">
    <text evidence="10">Component of the ERMES/MDM complex, which serves as a molecular tether to connect the endoplasmic reticulum (ER) and mitochondria. Components of this complex are involved in the control of mitochondrial shape and protein biogenesis, and function in nonvesicular lipid trafficking between the ER and mitochondria. MDM34 is required for the interaction of the ER-resident membrane protein MMM1 and the outer mitochondrial membrane-resident beta-barrel protein MDM10.</text>
</comment>
<keyword evidence="14" id="KW-1185">Reference proteome</keyword>
<organism evidence="13 14">
    <name type="scientific">Absidia repens</name>
    <dbReference type="NCBI Taxonomy" id="90262"/>
    <lineage>
        <taxon>Eukaryota</taxon>
        <taxon>Fungi</taxon>
        <taxon>Fungi incertae sedis</taxon>
        <taxon>Mucoromycota</taxon>
        <taxon>Mucoromycotina</taxon>
        <taxon>Mucoromycetes</taxon>
        <taxon>Mucorales</taxon>
        <taxon>Cunninghamellaceae</taxon>
        <taxon>Absidia</taxon>
    </lineage>
</organism>
<gene>
    <name evidence="10" type="primary">MDM34</name>
    <name evidence="13" type="ORF">BCR42DRAFT_400620</name>
</gene>
<comment type="subunit">
    <text evidence="10">Component of the ER-mitochondria encounter structure (ERMES) or MDM complex, composed of MMM1, MDM10, MDM12 and MDM34.</text>
</comment>
<evidence type="ECO:0000256" key="1">
    <source>
        <dbReference type="ARBA" id="ARBA00004370"/>
    </source>
</evidence>
<comment type="subcellular location">
    <subcellularLocation>
        <location evidence="1">Membrane</location>
    </subcellularLocation>
    <subcellularLocation>
        <location evidence="10">Mitochondrion outer membrane</location>
        <topology evidence="10">Multi-pass membrane protein</topology>
    </subcellularLocation>
    <text evidence="10">The ERMES/MDM complex localizes to a few discrete foci (around 10 per single cell), that represent mitochondria-endoplasmic reticulum junctions. These foci are often found next to mtDNA nucleoids.</text>
</comment>
<comment type="domain">
    <text evidence="10">Lacks alpha-helical transmembrane segments, suggesting that it resides in the membrane via beta-sheet conformations similar to those predicted for other outer membrane proteins and porin.</text>
</comment>
<keyword evidence="9 10" id="KW-0472">Membrane</keyword>
<accession>A0A1X2J344</accession>
<dbReference type="STRING" id="90262.A0A1X2J344"/>
<evidence type="ECO:0000256" key="11">
    <source>
        <dbReference type="SAM" id="MobiDB-lite"/>
    </source>
</evidence>
<keyword evidence="5 10" id="KW-1000">Mitochondrion outer membrane</keyword>
<dbReference type="GO" id="GO:0015914">
    <property type="term" value="P:phospholipid transport"/>
    <property type="evidence" value="ECO:0007669"/>
    <property type="project" value="TreeGrafter"/>
</dbReference>
<keyword evidence="3 10" id="KW-1134">Transmembrane beta strand</keyword>
<dbReference type="Proteomes" id="UP000193560">
    <property type="component" value="Unassembled WGS sequence"/>
</dbReference>
<protein>
    <recommendedName>
        <fullName evidence="10">Mitochondrial distribution and morphology protein 34</fullName>
    </recommendedName>
</protein>
<evidence type="ECO:0000256" key="4">
    <source>
        <dbReference type="ARBA" id="ARBA00022692"/>
    </source>
</evidence>
<dbReference type="GO" id="GO:1990456">
    <property type="term" value="P:mitochondrion-endoplasmic reticulum membrane tethering"/>
    <property type="evidence" value="ECO:0007669"/>
    <property type="project" value="TreeGrafter"/>
</dbReference>
<dbReference type="Pfam" id="PF26545">
    <property type="entry name" value="Mdm34_N"/>
    <property type="match status" value="1"/>
</dbReference>
<feature type="compositionally biased region" description="Polar residues" evidence="11">
    <location>
        <begin position="249"/>
        <end position="261"/>
    </location>
</feature>
<dbReference type="GO" id="GO:0007005">
    <property type="term" value="P:mitochondrion organization"/>
    <property type="evidence" value="ECO:0007669"/>
    <property type="project" value="InterPro"/>
</dbReference>
<evidence type="ECO:0000256" key="5">
    <source>
        <dbReference type="ARBA" id="ARBA00022787"/>
    </source>
</evidence>
<dbReference type="OrthoDB" id="17927at2759"/>
<evidence type="ECO:0000256" key="6">
    <source>
        <dbReference type="ARBA" id="ARBA00023055"/>
    </source>
</evidence>
<dbReference type="GO" id="GO:0008289">
    <property type="term" value="F:lipid binding"/>
    <property type="evidence" value="ECO:0007669"/>
    <property type="project" value="UniProtKB-KW"/>
</dbReference>
<dbReference type="CDD" id="cd21673">
    <property type="entry name" value="SMP_Mdm34"/>
    <property type="match status" value="1"/>
</dbReference>
<keyword evidence="6" id="KW-0445">Lipid transport</keyword>
<dbReference type="InterPro" id="IPR031468">
    <property type="entry name" value="SMP_LBD"/>
</dbReference>
<dbReference type="PANTHER" id="PTHR28185">
    <property type="entry name" value="MITOCHONDRIAL DISTRIBUTION AND MORPHOLOGY PROTEIN 34"/>
    <property type="match status" value="1"/>
</dbReference>
<proteinExistence type="inferred from homology"/>
<dbReference type="EMBL" id="MCGE01000001">
    <property type="protein sequence ID" value="ORZ25654.1"/>
    <property type="molecule type" value="Genomic_DNA"/>
</dbReference>
<dbReference type="GO" id="GO:0032865">
    <property type="term" value="C:ERMES complex"/>
    <property type="evidence" value="ECO:0007669"/>
    <property type="project" value="UniProtKB-UniRule"/>
</dbReference>
<dbReference type="PROSITE" id="PS51847">
    <property type="entry name" value="SMP"/>
    <property type="match status" value="1"/>
</dbReference>
<feature type="region of interest" description="Disordered" evidence="11">
    <location>
        <begin position="404"/>
        <end position="436"/>
    </location>
</feature>
<keyword evidence="8 10" id="KW-0496">Mitochondrion</keyword>
<sequence length="598" mass="67167">MAFRFNWPEFDTEFYDEAKAQLETALNKGNKPKNIVDHITVKELHMGTQPPELEILEIGELTTDKFRGIFKLTYAGDAYIVLQTKVQANPMHAKQSALPRHTRPNILAADHPLVVPMLLRISDLKLRGIVVLVVSKTKGITLVFKNDPLENILISSTFDSVTSVRNFLQREIEKQLRNLFQEDLPVMIHNLSLRHIQSEQEKTKKQQQEARLKAQQLRKLERKNRNGSGGMSSSPPMSVFSEPGLRPRQTLQQHQQPSSRPGSYIFPHPSLLTTYETSSMPDLSNNLSSPHYQQQQNHPITASVNLSDISFPFIEDASAFLDNARFATLYRPGSGVYSSFSDLYHASEQPASSMKSALPMSPPGGHSIPLSSYYNSTKTPVTAANLSTLDLLYHQHRLASSQLAASAHPPDVSIAPKTIPDVFSDDDDDGNEFYVDYDDDEHYQDYDSIQQTSDHPQHPQYYQQQQQRQHHGLSSPSSSSAIATSSSIYDMYAEDVDAPWYVTEGLGLPLQDEDDETAQRLVLPADQTIVLDPFENAGAAKLAQLSKNHHTISPFTHAIDHVTYRSLPHAVKPAIRPKHKKIPKRRIIRLNLSSVSSQ</sequence>
<comment type="caution">
    <text evidence="13">The sequence shown here is derived from an EMBL/GenBank/DDBJ whole genome shotgun (WGS) entry which is preliminary data.</text>
</comment>
<feature type="domain" description="SMP-LTD" evidence="12">
    <location>
        <begin position="1"/>
        <end position="193"/>
    </location>
</feature>
<evidence type="ECO:0000256" key="2">
    <source>
        <dbReference type="ARBA" id="ARBA00022448"/>
    </source>
</evidence>
<name>A0A1X2J344_9FUNG</name>
<evidence type="ECO:0000256" key="10">
    <source>
        <dbReference type="HAMAP-Rule" id="MF_03105"/>
    </source>
</evidence>
<evidence type="ECO:0000256" key="7">
    <source>
        <dbReference type="ARBA" id="ARBA00023121"/>
    </source>
</evidence>
<keyword evidence="7" id="KW-0446">Lipid-binding</keyword>
<evidence type="ECO:0000256" key="3">
    <source>
        <dbReference type="ARBA" id="ARBA00022452"/>
    </source>
</evidence>
<comment type="similarity">
    <text evidence="10">Belongs to the MDM34 family.</text>
</comment>
<evidence type="ECO:0000259" key="12">
    <source>
        <dbReference type="PROSITE" id="PS51847"/>
    </source>
</evidence>
<keyword evidence="4 10" id="KW-0812">Transmembrane</keyword>
<dbReference type="InterPro" id="IPR027536">
    <property type="entry name" value="MDM34"/>
</dbReference>
<evidence type="ECO:0000313" key="14">
    <source>
        <dbReference type="Proteomes" id="UP000193560"/>
    </source>
</evidence>
<evidence type="ECO:0000256" key="9">
    <source>
        <dbReference type="ARBA" id="ARBA00023136"/>
    </source>
</evidence>
<feature type="region of interest" description="Disordered" evidence="11">
    <location>
        <begin position="450"/>
        <end position="481"/>
    </location>
</feature>
<keyword evidence="2" id="KW-0813">Transport</keyword>
<dbReference type="InterPro" id="IPR058825">
    <property type="entry name" value="MDM34_N"/>
</dbReference>
<feature type="compositionally biased region" description="Low complexity" evidence="11">
    <location>
        <begin position="458"/>
        <end position="467"/>
    </location>
</feature>
<reference evidence="13 14" key="1">
    <citation type="submission" date="2016-07" db="EMBL/GenBank/DDBJ databases">
        <title>Pervasive Adenine N6-methylation of Active Genes in Fungi.</title>
        <authorList>
            <consortium name="DOE Joint Genome Institute"/>
            <person name="Mondo S.J."/>
            <person name="Dannebaum R.O."/>
            <person name="Kuo R.C."/>
            <person name="Labutti K."/>
            <person name="Haridas S."/>
            <person name="Kuo A."/>
            <person name="Salamov A."/>
            <person name="Ahrendt S.R."/>
            <person name="Lipzen A."/>
            <person name="Sullivan W."/>
            <person name="Andreopoulos W.B."/>
            <person name="Clum A."/>
            <person name="Lindquist E."/>
            <person name="Daum C."/>
            <person name="Ramamoorthy G.K."/>
            <person name="Gryganskyi A."/>
            <person name="Culley D."/>
            <person name="Magnuson J.K."/>
            <person name="James T.Y."/>
            <person name="O'Malley M.A."/>
            <person name="Stajich J.E."/>
            <person name="Spatafora J.W."/>
            <person name="Visel A."/>
            <person name="Grigoriev I.V."/>
        </authorList>
    </citation>
    <scope>NUCLEOTIDE SEQUENCE [LARGE SCALE GENOMIC DNA]</scope>
    <source>
        <strain evidence="13 14">NRRL 1336</strain>
    </source>
</reference>
<dbReference type="HAMAP" id="MF_03105">
    <property type="entry name" value="Mdm34"/>
    <property type="match status" value="1"/>
</dbReference>
<dbReference type="PANTHER" id="PTHR28185:SF1">
    <property type="entry name" value="MITOCHONDRIAL DISTRIBUTION AND MORPHOLOGY PROTEIN 34"/>
    <property type="match status" value="1"/>
</dbReference>
<feature type="region of interest" description="Disordered" evidence="11">
    <location>
        <begin position="220"/>
        <end position="296"/>
    </location>
</feature>
<feature type="compositionally biased region" description="Acidic residues" evidence="11">
    <location>
        <begin position="423"/>
        <end position="436"/>
    </location>
</feature>
<evidence type="ECO:0000256" key="8">
    <source>
        <dbReference type="ARBA" id="ARBA00023128"/>
    </source>
</evidence>